<dbReference type="Proteomes" id="UP001236585">
    <property type="component" value="Chromosome"/>
</dbReference>
<dbReference type="Pfam" id="PF10783">
    <property type="entry name" value="DUF2599"/>
    <property type="match status" value="1"/>
</dbReference>
<dbReference type="InterPro" id="IPR019719">
    <property type="entry name" value="DUF2599"/>
</dbReference>
<sequence length="141" mass="14726">MRVLILAVLGAILAAAPATADPGPSAMPFAPPFVDHVAWAQWSTVSGLSSLRVYPTASGRAASKRLGSPSPEADEAWAEVLALAPRADTPGMRSQFQCHWDFAETAEPGKTSWNLEPWRPVVDDAAMVAAGCNPGGAGEPF</sequence>
<feature type="chain" id="PRO_5046290360" evidence="1">
    <location>
        <begin position="21"/>
        <end position="141"/>
    </location>
</feature>
<gene>
    <name evidence="2" type="ORF">PT015_21030</name>
</gene>
<reference evidence="2 3" key="1">
    <citation type="journal article" date="2023" name="Microbiol. Resour. Announc.">
        <title>Complete Genome Sequence of Mycobacterium wuenschmanii, a novel Nontuberculous Mycobacterium Isolated from a captive population of Amazon Milk Frogs.</title>
        <authorList>
            <person name="Hicks J."/>
            <person name="Zeineldin M."/>
            <person name="Ward H."/>
            <person name="Wuenschmann A."/>
            <person name="Camp P."/>
            <person name="Farrell D."/>
            <person name="Lehman K."/>
            <person name="Thacker T."/>
            <person name="Cuthbert E."/>
        </authorList>
    </citation>
    <scope>NUCLEOTIDE SEQUENCE [LARGE SCALE GENOMIC DNA]</scope>
    <source>
        <strain evidence="2 3">Wuenschmanii</strain>
    </source>
</reference>
<keyword evidence="3" id="KW-1185">Reference proteome</keyword>
<accession>A0ABY8VVH1</accession>
<feature type="signal peptide" evidence="1">
    <location>
        <begin position="1"/>
        <end position="20"/>
    </location>
</feature>
<organism evidence="2 3">
    <name type="scientific">Candidatus Mycobacterium wuenschmannii</name>
    <dbReference type="NCBI Taxonomy" id="3027808"/>
    <lineage>
        <taxon>Bacteria</taxon>
        <taxon>Bacillati</taxon>
        <taxon>Actinomycetota</taxon>
        <taxon>Actinomycetes</taxon>
        <taxon>Mycobacteriales</taxon>
        <taxon>Mycobacteriaceae</taxon>
        <taxon>Mycobacterium</taxon>
    </lineage>
</organism>
<protein>
    <submittedName>
        <fullName evidence="2">DUF2599 domain-containing protein</fullName>
    </submittedName>
</protein>
<name>A0ABY8VVH1_9MYCO</name>
<dbReference type="RefSeq" id="WP_285186983.1">
    <property type="nucleotide sequence ID" value="NZ_CP126981.1"/>
</dbReference>
<evidence type="ECO:0000313" key="2">
    <source>
        <dbReference type="EMBL" id="WIM87301.1"/>
    </source>
</evidence>
<keyword evidence="1" id="KW-0732">Signal</keyword>
<dbReference type="EMBL" id="CP126981">
    <property type="protein sequence ID" value="WIM87301.1"/>
    <property type="molecule type" value="Genomic_DNA"/>
</dbReference>
<evidence type="ECO:0000313" key="3">
    <source>
        <dbReference type="Proteomes" id="UP001236585"/>
    </source>
</evidence>
<evidence type="ECO:0000256" key="1">
    <source>
        <dbReference type="SAM" id="SignalP"/>
    </source>
</evidence>
<proteinExistence type="predicted"/>